<gene>
    <name evidence="2" type="ORF">GLAREA_05846</name>
</gene>
<feature type="signal peptide" evidence="1">
    <location>
        <begin position="1"/>
        <end position="18"/>
    </location>
</feature>
<dbReference type="eggNOG" id="ENOG502SZTP">
    <property type="taxonomic scope" value="Eukaryota"/>
</dbReference>
<evidence type="ECO:0000313" key="2">
    <source>
        <dbReference type="EMBL" id="EPE32834.1"/>
    </source>
</evidence>
<name>S3D6U6_GLAL2</name>
<dbReference type="HOGENOM" id="CLU_609870_0_0_1"/>
<feature type="chain" id="PRO_5004507868" description="CBM-cenC domain-containing protein" evidence="1">
    <location>
        <begin position="19"/>
        <end position="409"/>
    </location>
</feature>
<dbReference type="OMA" id="RYISACK"/>
<evidence type="ECO:0000313" key="3">
    <source>
        <dbReference type="Proteomes" id="UP000016922"/>
    </source>
</evidence>
<dbReference type="OrthoDB" id="3530736at2759"/>
<evidence type="ECO:0000256" key="1">
    <source>
        <dbReference type="SAM" id="SignalP"/>
    </source>
</evidence>
<organism evidence="2 3">
    <name type="scientific">Glarea lozoyensis (strain ATCC 20868 / MF5171)</name>
    <dbReference type="NCBI Taxonomy" id="1116229"/>
    <lineage>
        <taxon>Eukaryota</taxon>
        <taxon>Fungi</taxon>
        <taxon>Dikarya</taxon>
        <taxon>Ascomycota</taxon>
        <taxon>Pezizomycotina</taxon>
        <taxon>Leotiomycetes</taxon>
        <taxon>Helotiales</taxon>
        <taxon>Helotiaceae</taxon>
        <taxon>Glarea</taxon>
    </lineage>
</organism>
<sequence length="409" mass="42972">MYIKLIAVVGIFIGGSKAATVCSADNCYRALFPCPTPTAVSQAAAFCATITSGGVTATNFPARATAACGTSAARYISACKCGPTCTTTAACSTPTAGLIYGDFECGIPPWTTQIPDAAASVKVSSPGFTNQKAFEVDFTPPSVVTEFGVSARIIGPAAPVSPGKTYKLTFATWFEFGSSGFTGVMINDIPYRTIDPNDYGMGHWHFNQLAWTANATETTATPKFEFLFSPSQSVAKVDDVVFAALSATCNANPPVGILPDGEFECGLGSWTTQNPDSAATVSISTGSAYIGSKAFQVAFKPPPQNAPLGVSARLISKKLTVVPGTAYYLQFYTFFDNVNAGFIGVMINDQAVYTIDAADKGAGYYNVNDVIWTPATGVKTATIKFEFLFGNGPASVDRIDSIIFQPFNP</sequence>
<dbReference type="Gene3D" id="2.60.120.260">
    <property type="entry name" value="Galactose-binding domain-like"/>
    <property type="match status" value="2"/>
</dbReference>
<accession>S3D6U6</accession>
<dbReference type="RefSeq" id="XP_008079451.1">
    <property type="nucleotide sequence ID" value="XM_008081260.1"/>
</dbReference>
<keyword evidence="3" id="KW-1185">Reference proteome</keyword>
<evidence type="ECO:0008006" key="4">
    <source>
        <dbReference type="Google" id="ProtNLM"/>
    </source>
</evidence>
<dbReference type="GeneID" id="19464900"/>
<dbReference type="AlphaFoldDB" id="S3D6U6"/>
<proteinExistence type="predicted"/>
<keyword evidence="1" id="KW-0732">Signal</keyword>
<dbReference type="KEGG" id="glz:GLAREA_05846"/>
<dbReference type="EMBL" id="KE145358">
    <property type="protein sequence ID" value="EPE32834.1"/>
    <property type="molecule type" value="Genomic_DNA"/>
</dbReference>
<protein>
    <recommendedName>
        <fullName evidence="4">CBM-cenC domain-containing protein</fullName>
    </recommendedName>
</protein>
<reference evidence="2 3" key="1">
    <citation type="journal article" date="2013" name="BMC Genomics">
        <title>Genomics-driven discovery of the pneumocandin biosynthetic gene cluster in the fungus Glarea lozoyensis.</title>
        <authorList>
            <person name="Chen L."/>
            <person name="Yue Q."/>
            <person name="Zhang X."/>
            <person name="Xiang M."/>
            <person name="Wang C."/>
            <person name="Li S."/>
            <person name="Che Y."/>
            <person name="Ortiz-Lopez F.J."/>
            <person name="Bills G.F."/>
            <person name="Liu X."/>
            <person name="An Z."/>
        </authorList>
    </citation>
    <scope>NUCLEOTIDE SEQUENCE [LARGE SCALE GENOMIC DNA]</scope>
    <source>
        <strain evidence="3">ATCC 20868 / MF5171</strain>
    </source>
</reference>
<dbReference type="Proteomes" id="UP000016922">
    <property type="component" value="Unassembled WGS sequence"/>
</dbReference>